<evidence type="ECO:0000313" key="2">
    <source>
        <dbReference type="Proteomes" id="UP000204644"/>
    </source>
</evidence>
<name>Q287Q7_NPVAS</name>
<dbReference type="GeneID" id="3974355"/>
<dbReference type="Proteomes" id="UP000204644">
    <property type="component" value="Segment"/>
</dbReference>
<reference evidence="2" key="1">
    <citation type="journal article" date="2005" name="J. Invertebr. Pathol.">
        <title>Molecular characterization of Agrotis segetum nucleopolyhedrovirus from Poland.</title>
        <authorList>
            <person name="Jakubowska A."/>
            <person name="van Oers M.M."/>
            <person name="Ziemnicka J."/>
            <person name="Lipa J.J."/>
            <person name="Vlak J.M."/>
        </authorList>
    </citation>
    <scope>NUCLEOTIDE SEQUENCE [LARGE SCALE GENOMIC DNA]</scope>
</reference>
<protein>
    <submittedName>
        <fullName evidence="1">ORF-15</fullName>
    </submittedName>
</protein>
<dbReference type="KEGG" id="vg:3974355"/>
<dbReference type="EMBL" id="DQ123841">
    <property type="protein sequence ID" value="AAZ38181.1"/>
    <property type="molecule type" value="Genomic_DNA"/>
</dbReference>
<reference evidence="1 2" key="2">
    <citation type="journal article" date="2006" name="J. Gen. Virol.">
        <title>Genome sequence of an enhancin gene-rich nucleopolyhedrovirus (NPV) from Agrotis segetum: collinearity with Spodoptera exigua multiple NPV.</title>
        <authorList>
            <person name="Jakubowska A.K."/>
            <person name="Peters S.A."/>
            <person name="Ziemnicka J."/>
            <person name="Vlak J.M."/>
            <person name="van Oers M.M."/>
        </authorList>
    </citation>
    <scope>NUCLEOTIDE SEQUENCE [LARGE SCALE GENOMIC DNA]</scope>
</reference>
<accession>Q287Q7</accession>
<dbReference type="RefSeq" id="YP_529685.1">
    <property type="nucleotide sequence ID" value="NC_007921.1"/>
</dbReference>
<proteinExistence type="predicted"/>
<evidence type="ECO:0000313" key="1">
    <source>
        <dbReference type="EMBL" id="AAZ38181.1"/>
    </source>
</evidence>
<organism evidence="1 2">
    <name type="scientific">Agrotis segetum nuclear polyhedrosis virus</name>
    <name type="common">AsNPV</name>
    <dbReference type="NCBI Taxonomy" id="1962501"/>
    <lineage>
        <taxon>Viruses</taxon>
        <taxon>Viruses incertae sedis</taxon>
        <taxon>Naldaviricetes</taxon>
        <taxon>Lefavirales</taxon>
        <taxon>Baculoviridae</taxon>
        <taxon>Alphabaculovirus</taxon>
        <taxon>Alphabaculovirus agsegetum</taxon>
    </lineage>
</organism>
<keyword evidence="2" id="KW-1185">Reference proteome</keyword>
<sequence length="153" mass="17916">MSHPILTALPTDAQSNSFMALKNKRVDLLSAAERDLYENRSDEFLTPQQIEVFEVYKFFCVFLNRKPTSDEWTLLCSTCNGYGFFLALYMHFDQNKFDNKVLTAMINELRLFFASEEGCFVPQFDFPVLLSIFKWRELRNCLTALYNLFVSNV</sequence>
<organismHost>
    <name type="scientific">Lepidoptera</name>
    <name type="common">moths &amp; butterflies</name>
    <dbReference type="NCBI Taxonomy" id="7088"/>
</organismHost>